<dbReference type="PANTHER" id="PTHR46722">
    <property type="entry name" value="MITOCHONDRIAL IMPORT RECEPTOR SUBUNIT TOM7 HOMOLOG"/>
    <property type="match status" value="1"/>
</dbReference>
<dbReference type="Pfam" id="PF08038">
    <property type="entry name" value="Tom7"/>
    <property type="match status" value="1"/>
</dbReference>
<evidence type="ECO:0000256" key="7">
    <source>
        <dbReference type="ARBA" id="ARBA00022927"/>
    </source>
</evidence>
<dbReference type="Proteomes" id="UP000252519">
    <property type="component" value="Unassembled WGS sequence"/>
</dbReference>
<evidence type="ECO:0000256" key="2">
    <source>
        <dbReference type="ARBA" id="ARBA00010917"/>
    </source>
</evidence>
<evidence type="ECO:0000256" key="11">
    <source>
        <dbReference type="ARBA" id="ARBA00032786"/>
    </source>
</evidence>
<comment type="similarity">
    <text evidence="2">Belongs to the Tom7 family.</text>
</comment>
<evidence type="ECO:0000256" key="3">
    <source>
        <dbReference type="ARBA" id="ARBA00014537"/>
    </source>
</evidence>
<evidence type="ECO:0000256" key="1">
    <source>
        <dbReference type="ARBA" id="ARBA00004572"/>
    </source>
</evidence>
<evidence type="ECO:0000256" key="5">
    <source>
        <dbReference type="ARBA" id="ARBA00022692"/>
    </source>
</evidence>
<keyword evidence="13" id="KW-1185">Reference proteome</keyword>
<keyword evidence="5" id="KW-0812">Transmembrane</keyword>
<evidence type="ECO:0000256" key="9">
    <source>
        <dbReference type="ARBA" id="ARBA00023128"/>
    </source>
</evidence>
<comment type="subcellular location">
    <subcellularLocation>
        <location evidence="1">Mitochondrion outer membrane</location>
        <topology evidence="1">Single-pass membrane protein</topology>
    </subcellularLocation>
</comment>
<keyword evidence="6" id="KW-1000">Mitochondrion outer membrane</keyword>
<keyword evidence="8" id="KW-1133">Transmembrane helix</keyword>
<keyword evidence="9" id="KW-0496">Mitochondrion</keyword>
<keyword evidence="4" id="KW-0813">Transport</keyword>
<name>A0A368H0C5_ANCCA</name>
<dbReference type="PANTHER" id="PTHR46722:SF1">
    <property type="entry name" value="MITOCHONDRIAL IMPORT RECEPTOR SUBUNIT TOM7 HOMOLOG"/>
    <property type="match status" value="1"/>
</dbReference>
<dbReference type="EMBL" id="JOJR01000043">
    <property type="protein sequence ID" value="RCN48725.1"/>
    <property type="molecule type" value="Genomic_DNA"/>
</dbReference>
<evidence type="ECO:0000256" key="8">
    <source>
        <dbReference type="ARBA" id="ARBA00022989"/>
    </source>
</evidence>
<dbReference type="InterPro" id="IPR012621">
    <property type="entry name" value="Tom7"/>
</dbReference>
<proteinExistence type="inferred from homology"/>
<keyword evidence="7" id="KW-0653">Protein transport</keyword>
<dbReference type="GO" id="GO:0005742">
    <property type="term" value="C:mitochondrial outer membrane translocase complex"/>
    <property type="evidence" value="ECO:0007669"/>
    <property type="project" value="InterPro"/>
</dbReference>
<sequence>MQLSPAQKHFIGKAVDVSTFAIQWGFVPFVVYLGFRKGPEPLPNGQDSCKNSCHDTLLDVSSSILQC</sequence>
<dbReference type="STRING" id="29170.A0A368H0C5"/>
<gene>
    <name evidence="12" type="ORF">ANCCAN_05187</name>
</gene>
<organism evidence="12 13">
    <name type="scientific">Ancylostoma caninum</name>
    <name type="common">Dog hookworm</name>
    <dbReference type="NCBI Taxonomy" id="29170"/>
    <lineage>
        <taxon>Eukaryota</taxon>
        <taxon>Metazoa</taxon>
        <taxon>Ecdysozoa</taxon>
        <taxon>Nematoda</taxon>
        <taxon>Chromadorea</taxon>
        <taxon>Rhabditida</taxon>
        <taxon>Rhabditina</taxon>
        <taxon>Rhabditomorpha</taxon>
        <taxon>Strongyloidea</taxon>
        <taxon>Ancylostomatidae</taxon>
        <taxon>Ancylostomatinae</taxon>
        <taxon>Ancylostoma</taxon>
    </lineage>
</organism>
<evidence type="ECO:0000313" key="12">
    <source>
        <dbReference type="EMBL" id="RCN48725.1"/>
    </source>
</evidence>
<evidence type="ECO:0000313" key="13">
    <source>
        <dbReference type="Proteomes" id="UP000252519"/>
    </source>
</evidence>
<keyword evidence="10" id="KW-0472">Membrane</keyword>
<dbReference type="AlphaFoldDB" id="A0A368H0C5"/>
<dbReference type="GO" id="GO:1903955">
    <property type="term" value="P:positive regulation of protein targeting to mitochondrion"/>
    <property type="evidence" value="ECO:0007669"/>
    <property type="project" value="TreeGrafter"/>
</dbReference>
<reference evidence="12 13" key="1">
    <citation type="submission" date="2014-10" db="EMBL/GenBank/DDBJ databases">
        <title>Draft genome of the hookworm Ancylostoma caninum.</title>
        <authorList>
            <person name="Mitreva M."/>
        </authorList>
    </citation>
    <scope>NUCLEOTIDE SEQUENCE [LARGE SCALE GENOMIC DNA]</scope>
    <source>
        <strain evidence="12 13">Baltimore</strain>
    </source>
</reference>
<evidence type="ECO:0000256" key="10">
    <source>
        <dbReference type="ARBA" id="ARBA00023136"/>
    </source>
</evidence>
<protein>
    <recommendedName>
        <fullName evidence="3">Mitochondrial import receptor subunit TOM7 homolog</fullName>
    </recommendedName>
    <alternativeName>
        <fullName evidence="11">Translocase of outer membrane 7 kDa subunit homolog</fullName>
    </alternativeName>
</protein>
<evidence type="ECO:0000256" key="6">
    <source>
        <dbReference type="ARBA" id="ARBA00022787"/>
    </source>
</evidence>
<accession>A0A368H0C5</accession>
<evidence type="ECO:0000256" key="4">
    <source>
        <dbReference type="ARBA" id="ARBA00022448"/>
    </source>
</evidence>
<comment type="caution">
    <text evidence="12">The sequence shown here is derived from an EMBL/GenBank/DDBJ whole genome shotgun (WGS) entry which is preliminary data.</text>
</comment>
<dbReference type="OrthoDB" id="284357at2759"/>
<dbReference type="GO" id="GO:0030150">
    <property type="term" value="P:protein import into mitochondrial matrix"/>
    <property type="evidence" value="ECO:0007669"/>
    <property type="project" value="InterPro"/>
</dbReference>